<keyword evidence="2" id="KW-1003">Cell membrane</keyword>
<proteinExistence type="predicted"/>
<feature type="domain" description="Glycosyltransferase RgtA/B/C/D-like" evidence="9">
    <location>
        <begin position="74"/>
        <end position="195"/>
    </location>
</feature>
<dbReference type="InterPro" id="IPR050297">
    <property type="entry name" value="LipidA_mod_glycosyltrf_83"/>
</dbReference>
<keyword evidence="6 8" id="KW-1133">Transmembrane helix</keyword>
<organism evidence="10 11">
    <name type="scientific">Candidatus Andersenbacteria bacterium CG10_big_fil_rev_8_21_14_0_10_54_11</name>
    <dbReference type="NCBI Taxonomy" id="1974485"/>
    <lineage>
        <taxon>Bacteria</taxon>
        <taxon>Candidatus Anderseniibacteriota</taxon>
    </lineage>
</organism>
<evidence type="ECO:0000256" key="5">
    <source>
        <dbReference type="ARBA" id="ARBA00022692"/>
    </source>
</evidence>
<dbReference type="Proteomes" id="UP000230731">
    <property type="component" value="Unassembled WGS sequence"/>
</dbReference>
<evidence type="ECO:0000256" key="3">
    <source>
        <dbReference type="ARBA" id="ARBA00022676"/>
    </source>
</evidence>
<dbReference type="PANTHER" id="PTHR33908:SF11">
    <property type="entry name" value="MEMBRANE PROTEIN"/>
    <property type="match status" value="1"/>
</dbReference>
<dbReference type="EMBL" id="PEZP01000037">
    <property type="protein sequence ID" value="PIT98005.1"/>
    <property type="molecule type" value="Genomic_DNA"/>
</dbReference>
<evidence type="ECO:0000313" key="10">
    <source>
        <dbReference type="EMBL" id="PIT98005.1"/>
    </source>
</evidence>
<evidence type="ECO:0000313" key="11">
    <source>
        <dbReference type="Proteomes" id="UP000230731"/>
    </source>
</evidence>
<feature type="transmembrane region" description="Helical" evidence="8">
    <location>
        <begin position="136"/>
        <end position="155"/>
    </location>
</feature>
<dbReference type="AlphaFoldDB" id="A0A2M6WZ16"/>
<dbReference type="GO" id="GO:0009103">
    <property type="term" value="P:lipopolysaccharide biosynthetic process"/>
    <property type="evidence" value="ECO:0007669"/>
    <property type="project" value="UniProtKB-ARBA"/>
</dbReference>
<evidence type="ECO:0000256" key="7">
    <source>
        <dbReference type="ARBA" id="ARBA00023136"/>
    </source>
</evidence>
<gene>
    <name evidence="10" type="ORF">COT71_02995</name>
</gene>
<feature type="transmembrane region" description="Helical" evidence="8">
    <location>
        <begin position="270"/>
        <end position="291"/>
    </location>
</feature>
<keyword evidence="3" id="KW-0328">Glycosyltransferase</keyword>
<evidence type="ECO:0000256" key="8">
    <source>
        <dbReference type="SAM" id="Phobius"/>
    </source>
</evidence>
<keyword evidence="5 8" id="KW-0812">Transmembrane</keyword>
<evidence type="ECO:0000256" key="2">
    <source>
        <dbReference type="ARBA" id="ARBA00022475"/>
    </source>
</evidence>
<comment type="caution">
    <text evidence="10">The sequence shown here is derived from an EMBL/GenBank/DDBJ whole genome shotgun (WGS) entry which is preliminary data.</text>
</comment>
<reference evidence="11" key="1">
    <citation type="submission" date="2017-09" db="EMBL/GenBank/DDBJ databases">
        <title>Depth-based differentiation of microbial function through sediment-hosted aquifers and enrichment of novel symbionts in the deep terrestrial subsurface.</title>
        <authorList>
            <person name="Probst A.J."/>
            <person name="Ladd B."/>
            <person name="Jarett J.K."/>
            <person name="Geller-Mcgrath D.E."/>
            <person name="Sieber C.M.K."/>
            <person name="Emerson J.B."/>
            <person name="Anantharaman K."/>
            <person name="Thomas B.C."/>
            <person name="Malmstrom R."/>
            <person name="Stieglmeier M."/>
            <person name="Klingl A."/>
            <person name="Woyke T."/>
            <person name="Ryan C.M."/>
            <person name="Banfield J.F."/>
        </authorList>
    </citation>
    <scope>NUCLEOTIDE SEQUENCE [LARGE SCALE GENOMIC DNA]</scope>
</reference>
<evidence type="ECO:0000256" key="4">
    <source>
        <dbReference type="ARBA" id="ARBA00022679"/>
    </source>
</evidence>
<evidence type="ECO:0000259" key="9">
    <source>
        <dbReference type="Pfam" id="PF13231"/>
    </source>
</evidence>
<accession>A0A2M6WZ16</accession>
<sequence>MQTRQPVRGKIIHGISLLLLILLLAFPRLLDLNATRSPDEDRWMANTAGFTRKLANVQLRDLVQQPHPGITTQWLGALTIRFDNWETRKLPVVIGNVLLIFAASYVFGQLWGKTTGFFTILALGFDPLLYAHTRVYAMDALLSLFAVVSLGLLLLWHQKKENRYLAAAGVTAAAAGLSKLPGFILAPFTILLLLQHTIAAAHGAPQQTTKSEGRTRQLLSPLALYCVSFFAGIIIILPSFGLAPRSVIGSLAELFRSDEYQEKHQLGAGYYVRSLIFFSAPLQAAGLMALAAAVRRKKLPRRLMTQLGILALFAALFWLQMSLGAKKGDRYILPVFAALDIISAAGIASSLTATGKRNPRQCTAAVLALIVLWQIAIIWQLHPHNLAYVNPLTRPWFGMRRHGWGEGLSLAADYLNAKPNAGQLKVASYYPNEFGAYFRGETVPAHQHDTAGVDYVVLYRAMLERGPHAWETDVVNRYLFQTPEHTIRLGGLDYLWIYRTPPQSQEP</sequence>
<dbReference type="GO" id="GO:0016763">
    <property type="term" value="F:pentosyltransferase activity"/>
    <property type="evidence" value="ECO:0007669"/>
    <property type="project" value="TreeGrafter"/>
</dbReference>
<name>A0A2M6WZ16_9BACT</name>
<evidence type="ECO:0000256" key="6">
    <source>
        <dbReference type="ARBA" id="ARBA00022989"/>
    </source>
</evidence>
<feature type="transmembrane region" description="Helical" evidence="8">
    <location>
        <begin position="90"/>
        <end position="107"/>
    </location>
</feature>
<comment type="subcellular location">
    <subcellularLocation>
        <location evidence="1">Cell membrane</location>
        <topology evidence="1">Multi-pass membrane protein</topology>
    </subcellularLocation>
</comment>
<protein>
    <recommendedName>
        <fullName evidence="9">Glycosyltransferase RgtA/B/C/D-like domain-containing protein</fullName>
    </recommendedName>
</protein>
<feature type="transmembrane region" description="Helical" evidence="8">
    <location>
        <begin position="363"/>
        <end position="381"/>
    </location>
</feature>
<keyword evidence="7 8" id="KW-0472">Membrane</keyword>
<keyword evidence="4" id="KW-0808">Transferase</keyword>
<evidence type="ECO:0000256" key="1">
    <source>
        <dbReference type="ARBA" id="ARBA00004651"/>
    </source>
</evidence>
<dbReference type="InterPro" id="IPR038731">
    <property type="entry name" value="RgtA/B/C-like"/>
</dbReference>
<dbReference type="GO" id="GO:0005886">
    <property type="term" value="C:plasma membrane"/>
    <property type="evidence" value="ECO:0007669"/>
    <property type="project" value="UniProtKB-SubCell"/>
</dbReference>
<dbReference type="Pfam" id="PF13231">
    <property type="entry name" value="PMT_2"/>
    <property type="match status" value="1"/>
</dbReference>
<feature type="transmembrane region" description="Helical" evidence="8">
    <location>
        <begin position="303"/>
        <end position="319"/>
    </location>
</feature>
<feature type="transmembrane region" description="Helical" evidence="8">
    <location>
        <begin position="331"/>
        <end position="351"/>
    </location>
</feature>
<feature type="transmembrane region" description="Helical" evidence="8">
    <location>
        <begin position="222"/>
        <end position="243"/>
    </location>
</feature>
<dbReference type="PANTHER" id="PTHR33908">
    <property type="entry name" value="MANNOSYLTRANSFERASE YKCB-RELATED"/>
    <property type="match status" value="1"/>
</dbReference>